<dbReference type="InterPro" id="IPR023997">
    <property type="entry name" value="TonB-dep_OMP_SusC/RagA_CS"/>
</dbReference>
<dbReference type="SUPFAM" id="SSF56935">
    <property type="entry name" value="Porins"/>
    <property type="match status" value="1"/>
</dbReference>
<evidence type="ECO:0000256" key="5">
    <source>
        <dbReference type="ARBA" id="ARBA00023136"/>
    </source>
</evidence>
<dbReference type="InterPro" id="IPR012910">
    <property type="entry name" value="Plug_dom"/>
</dbReference>
<dbReference type="GO" id="GO:0009279">
    <property type="term" value="C:cell outer membrane"/>
    <property type="evidence" value="ECO:0007669"/>
    <property type="project" value="UniProtKB-SubCell"/>
</dbReference>
<keyword evidence="3 7" id="KW-1134">Transmembrane beta strand</keyword>
<comment type="subcellular location">
    <subcellularLocation>
        <location evidence="1 7">Cell outer membrane</location>
        <topology evidence="1 7">Multi-pass membrane protein</topology>
    </subcellularLocation>
</comment>
<organism evidence="9 10">
    <name type="scientific">Candidatus Sphingobacterium stercoripullorum</name>
    <dbReference type="NCBI Taxonomy" id="2838759"/>
    <lineage>
        <taxon>Bacteria</taxon>
        <taxon>Pseudomonadati</taxon>
        <taxon>Bacteroidota</taxon>
        <taxon>Sphingobacteriia</taxon>
        <taxon>Sphingobacteriales</taxon>
        <taxon>Sphingobacteriaceae</taxon>
        <taxon>Sphingobacterium</taxon>
    </lineage>
</organism>
<evidence type="ECO:0000256" key="2">
    <source>
        <dbReference type="ARBA" id="ARBA00022448"/>
    </source>
</evidence>
<gene>
    <name evidence="9" type="ORF">H9853_02440</name>
</gene>
<dbReference type="InterPro" id="IPR037066">
    <property type="entry name" value="Plug_dom_sf"/>
</dbReference>
<keyword evidence="6 7" id="KW-0998">Cell outer membrane</keyword>
<keyword evidence="2 7" id="KW-0813">Transport</keyword>
<evidence type="ECO:0000256" key="1">
    <source>
        <dbReference type="ARBA" id="ARBA00004571"/>
    </source>
</evidence>
<comment type="similarity">
    <text evidence="7">Belongs to the TonB-dependent receptor family.</text>
</comment>
<dbReference type="EMBL" id="DXEZ01000070">
    <property type="protein sequence ID" value="HIX53860.1"/>
    <property type="molecule type" value="Genomic_DNA"/>
</dbReference>
<evidence type="ECO:0000256" key="6">
    <source>
        <dbReference type="ARBA" id="ARBA00023237"/>
    </source>
</evidence>
<evidence type="ECO:0000256" key="4">
    <source>
        <dbReference type="ARBA" id="ARBA00022692"/>
    </source>
</evidence>
<dbReference type="NCBIfam" id="TIGR04056">
    <property type="entry name" value="OMP_RagA_SusC"/>
    <property type="match status" value="1"/>
</dbReference>
<evidence type="ECO:0000259" key="8">
    <source>
        <dbReference type="Pfam" id="PF07715"/>
    </source>
</evidence>
<feature type="domain" description="TonB-dependent receptor plug" evidence="8">
    <location>
        <begin position="109"/>
        <end position="213"/>
    </location>
</feature>
<keyword evidence="5 7" id="KW-0472">Membrane</keyword>
<dbReference type="InterPro" id="IPR039426">
    <property type="entry name" value="TonB-dep_rcpt-like"/>
</dbReference>
<dbReference type="Gene3D" id="2.170.130.10">
    <property type="entry name" value="TonB-dependent receptor, plug domain"/>
    <property type="match status" value="1"/>
</dbReference>
<keyword evidence="4 7" id="KW-0812">Transmembrane</keyword>
<proteinExistence type="inferred from homology"/>
<protein>
    <submittedName>
        <fullName evidence="9">SusC/RagA family TonB-linked outer membrane protein</fullName>
    </submittedName>
</protein>
<dbReference type="Proteomes" id="UP000824156">
    <property type="component" value="Unassembled WGS sequence"/>
</dbReference>
<dbReference type="NCBIfam" id="TIGR04057">
    <property type="entry name" value="SusC_RagA_signa"/>
    <property type="match status" value="1"/>
</dbReference>
<name>A0A9D2AXT0_9SPHI</name>
<evidence type="ECO:0000256" key="7">
    <source>
        <dbReference type="PROSITE-ProRule" id="PRU01360"/>
    </source>
</evidence>
<dbReference type="Gene3D" id="2.40.170.20">
    <property type="entry name" value="TonB-dependent receptor, beta-barrel domain"/>
    <property type="match status" value="1"/>
</dbReference>
<dbReference type="InterPro" id="IPR023996">
    <property type="entry name" value="TonB-dep_OMP_SusC/RagA"/>
</dbReference>
<dbReference type="AlphaFoldDB" id="A0A9D2AXT0"/>
<evidence type="ECO:0000256" key="3">
    <source>
        <dbReference type="ARBA" id="ARBA00022452"/>
    </source>
</evidence>
<dbReference type="InterPro" id="IPR036942">
    <property type="entry name" value="Beta-barrel_TonB_sf"/>
</dbReference>
<dbReference type="Pfam" id="PF07715">
    <property type="entry name" value="Plug"/>
    <property type="match status" value="1"/>
</dbReference>
<accession>A0A9D2AXT0</accession>
<sequence length="1060" mass="119541">MKRVVLTLIVLFIAFSSYSQSVLVGKVVDAHSQAPLNGVVVNTSKGTIITSAQGEFEMSIPDSVSFTHVGYIGQSLYLSGFDHVIVELIPEEVSIAEVVVTTGYQSLPKERATGSFEIINSEVLESRVSTNIIERLDGIVPSVLFDKREISNNPVSIRGFSTILADSGPLIVVDNFPYDGDINNINPNDVESVSVLKDASATSIWGARASNGVIVITTKKGKLGSPLKVNFNSNLTVGNIPDLYYVSDMSSEEYIDLEEFLFEQGYYRNQEISVSQPALSPVVELLIQKRDNPSMSAEIDRQINDLKKKDIREDFKRYVYQKSVNQQYSFDISGGGEKSAFVFGVGYDDNVGNLDQKYSRLNLKMNSFFNPIKNLDVNVGINYTNSGSTLAKEGIDNMSFGSGKNLLPYQSLVDEFGNPAEVTKNYRKIFKETAEEKGLLDWSYYPLLDNENRDYKSKNRHLLFNADVSYTFFEDFTMKVLYQHATNLNNIRNRRKLETFYVRDFINRYTSVDGETGELSRGIPVGDFLDFTNGEMRANTLRAQLNYEKKWGVSELDVLTGLEYKDHRTESNYGIKHGYDDAILAVSPVNYDEYFPLYTGGSARVSASSGVSSLINRLRSFYFNAGYSYNKKYLLSLSARQDGSNIFGVKTNQKFIPLWSVGLAWIVSNENIAQLDFLRYLKLRMTYGYSGNMDNSLSAYTSLLYSQSSNLAQVPYVSIQSPPNPELRWEKTGVFNLGVDFETKSGRLGGSLEYYSKRSKDLLGFKALDQTTGALSPSTSKFQQKVNSANMKGSGVDLNIFVNNLNSSIKWRTDYLFSWNKSEVTKYLNEITDLRQYLSRGQSIQPVVGRPLYAIVTYPFAGLDPENGDPQGYLNGEVSKDYLNIFRSTPPEELDFHGSALPTIFGGIRNTFTWKNVSLSANITYRFNYYFARNTIFYPDLIGNYRGHGDYGKRWQKPGDELITDVPSFVYPLNNNRDQFYNSSSPLVEKGDHIRLQDIKVSYSLPLSYFRKTGFQEISPFIYMNNIGIIWRSNNHGLDPDNNNKMPIPFTFSFGVKLSL</sequence>
<reference evidence="9" key="2">
    <citation type="submission" date="2021-04" db="EMBL/GenBank/DDBJ databases">
        <authorList>
            <person name="Gilroy R."/>
        </authorList>
    </citation>
    <scope>NUCLEOTIDE SEQUENCE</scope>
    <source>
        <strain evidence="9">1719</strain>
    </source>
</reference>
<evidence type="ECO:0000313" key="9">
    <source>
        <dbReference type="EMBL" id="HIX53860.1"/>
    </source>
</evidence>
<dbReference type="PROSITE" id="PS52016">
    <property type="entry name" value="TONB_DEPENDENT_REC_3"/>
    <property type="match status" value="1"/>
</dbReference>
<reference evidence="9" key="1">
    <citation type="journal article" date="2021" name="PeerJ">
        <title>Extensive microbial diversity within the chicken gut microbiome revealed by metagenomics and culture.</title>
        <authorList>
            <person name="Gilroy R."/>
            <person name="Ravi A."/>
            <person name="Getino M."/>
            <person name="Pursley I."/>
            <person name="Horton D.L."/>
            <person name="Alikhan N.F."/>
            <person name="Baker D."/>
            <person name="Gharbi K."/>
            <person name="Hall N."/>
            <person name="Watson M."/>
            <person name="Adriaenssens E.M."/>
            <person name="Foster-Nyarko E."/>
            <person name="Jarju S."/>
            <person name="Secka A."/>
            <person name="Antonio M."/>
            <person name="Oren A."/>
            <person name="Chaudhuri R.R."/>
            <person name="La Ragione R."/>
            <person name="Hildebrand F."/>
            <person name="Pallen M.J."/>
        </authorList>
    </citation>
    <scope>NUCLEOTIDE SEQUENCE</scope>
    <source>
        <strain evidence="9">1719</strain>
    </source>
</reference>
<comment type="caution">
    <text evidence="9">The sequence shown here is derived from an EMBL/GenBank/DDBJ whole genome shotgun (WGS) entry which is preliminary data.</text>
</comment>
<evidence type="ECO:0000313" key="10">
    <source>
        <dbReference type="Proteomes" id="UP000824156"/>
    </source>
</evidence>